<gene>
    <name evidence="8" type="ORF">SAMN02745824_1889</name>
</gene>
<accession>A0A1N6DFS8</accession>
<keyword evidence="9" id="KW-1185">Reference proteome</keyword>
<dbReference type="GO" id="GO:0050660">
    <property type="term" value="F:flavin adenine dinucleotide binding"/>
    <property type="evidence" value="ECO:0007669"/>
    <property type="project" value="InterPro"/>
</dbReference>
<evidence type="ECO:0000256" key="4">
    <source>
        <dbReference type="ARBA" id="ARBA00022827"/>
    </source>
</evidence>
<feature type="domain" description="Acyl-CoA dehydrogenase/oxidase N-terminal" evidence="7">
    <location>
        <begin position="6"/>
        <end position="118"/>
    </location>
</feature>
<protein>
    <submittedName>
        <fullName evidence="8">Acyl-CoA dehydrogenase</fullName>
    </submittedName>
</protein>
<dbReference type="SUPFAM" id="SSF47203">
    <property type="entry name" value="Acyl-CoA dehydrogenase C-terminal domain-like"/>
    <property type="match status" value="1"/>
</dbReference>
<dbReference type="Pfam" id="PF00441">
    <property type="entry name" value="Acyl-CoA_dh_1"/>
    <property type="match status" value="1"/>
</dbReference>
<dbReference type="Proteomes" id="UP000185192">
    <property type="component" value="Unassembled WGS sequence"/>
</dbReference>
<proteinExistence type="inferred from homology"/>
<dbReference type="InterPro" id="IPR009075">
    <property type="entry name" value="AcylCo_DH/oxidase_C"/>
</dbReference>
<evidence type="ECO:0000259" key="7">
    <source>
        <dbReference type="Pfam" id="PF02771"/>
    </source>
</evidence>
<dbReference type="OrthoDB" id="7328575at2"/>
<dbReference type="InterPro" id="IPR036250">
    <property type="entry name" value="AcylCo_DH-like_C"/>
</dbReference>
<sequence>MSTISTEEQTAMCESFARLLAEKSGEAQVRDAMETELGYDAALWTSMADMGLLGVLVDPAHGGIGGGAVLLEALLEEAGKHLLCSPFISTSVIAANLVAASDDDCLKEEILGAICTGEMIFAVAATGDKGLWTTEDIDLRAETVGDDWVVDGSASFVLHAKGAHQFLLLAQTTDGLRALVADAEQDGMALDPMQANDPALRLSRLQCSGVNARLLTGVDEADIDSALNLARIAQAAEHAGGVKRIFDITIEYLQTRHQFGRQIGSYQSLKHMAADMLVEVESAASAARHAARAWDAGADDTQTLVSLAAFAGADAYRDVTAQAIQLHGGIAYTWEHPAHLFWRRARTGLWLFGSSDQHRETYLASLENA</sequence>
<organism evidence="8 9">
    <name type="scientific">Parasphingorhabdus marina DSM 22363</name>
    <dbReference type="NCBI Taxonomy" id="1123272"/>
    <lineage>
        <taxon>Bacteria</taxon>
        <taxon>Pseudomonadati</taxon>
        <taxon>Pseudomonadota</taxon>
        <taxon>Alphaproteobacteria</taxon>
        <taxon>Sphingomonadales</taxon>
        <taxon>Sphingomonadaceae</taxon>
        <taxon>Parasphingorhabdus</taxon>
    </lineage>
</organism>
<dbReference type="SUPFAM" id="SSF56645">
    <property type="entry name" value="Acyl-CoA dehydrogenase NM domain-like"/>
    <property type="match status" value="1"/>
</dbReference>
<dbReference type="RefSeq" id="WP_084192593.1">
    <property type="nucleotide sequence ID" value="NZ_FSQW01000001.1"/>
</dbReference>
<evidence type="ECO:0000259" key="6">
    <source>
        <dbReference type="Pfam" id="PF00441"/>
    </source>
</evidence>
<keyword evidence="4" id="KW-0274">FAD</keyword>
<dbReference type="PANTHER" id="PTHR43884:SF20">
    <property type="entry name" value="ACYL-COA DEHYDROGENASE FADE28"/>
    <property type="match status" value="1"/>
</dbReference>
<dbReference type="Gene3D" id="1.10.540.10">
    <property type="entry name" value="Acyl-CoA dehydrogenase/oxidase, N-terminal domain"/>
    <property type="match status" value="1"/>
</dbReference>
<dbReference type="Pfam" id="PF02771">
    <property type="entry name" value="Acyl-CoA_dh_N"/>
    <property type="match status" value="1"/>
</dbReference>
<dbReference type="CDD" id="cd00567">
    <property type="entry name" value="ACAD"/>
    <property type="match status" value="1"/>
</dbReference>
<dbReference type="STRING" id="1123272.SAMN02745824_1889"/>
<dbReference type="Gene3D" id="2.40.110.10">
    <property type="entry name" value="Butyryl-CoA Dehydrogenase, subunit A, domain 2"/>
    <property type="match status" value="1"/>
</dbReference>
<keyword evidence="5" id="KW-0560">Oxidoreductase</keyword>
<dbReference type="PANTHER" id="PTHR43884">
    <property type="entry name" value="ACYL-COA DEHYDROGENASE"/>
    <property type="match status" value="1"/>
</dbReference>
<dbReference type="GO" id="GO:0003995">
    <property type="term" value="F:acyl-CoA dehydrogenase activity"/>
    <property type="evidence" value="ECO:0007669"/>
    <property type="project" value="TreeGrafter"/>
</dbReference>
<comment type="similarity">
    <text evidence="2">Belongs to the acyl-CoA dehydrogenase family.</text>
</comment>
<dbReference type="InterPro" id="IPR013786">
    <property type="entry name" value="AcylCoA_DH/ox_N"/>
</dbReference>
<name>A0A1N6DFS8_9SPHN</name>
<feature type="domain" description="Acyl-CoA dehydrogenase/oxidase C-terminal" evidence="6">
    <location>
        <begin position="224"/>
        <end position="362"/>
    </location>
</feature>
<dbReference type="InterPro" id="IPR009100">
    <property type="entry name" value="AcylCoA_DH/oxidase_NM_dom_sf"/>
</dbReference>
<evidence type="ECO:0000256" key="2">
    <source>
        <dbReference type="ARBA" id="ARBA00009347"/>
    </source>
</evidence>
<keyword evidence="3" id="KW-0285">Flavoprotein</keyword>
<evidence type="ECO:0000256" key="1">
    <source>
        <dbReference type="ARBA" id="ARBA00001974"/>
    </source>
</evidence>
<dbReference type="Gene3D" id="1.20.140.10">
    <property type="entry name" value="Butyryl-CoA Dehydrogenase, subunit A, domain 3"/>
    <property type="match status" value="1"/>
</dbReference>
<evidence type="ECO:0000256" key="5">
    <source>
        <dbReference type="ARBA" id="ARBA00023002"/>
    </source>
</evidence>
<dbReference type="EMBL" id="FSQW01000001">
    <property type="protein sequence ID" value="SIN69660.1"/>
    <property type="molecule type" value="Genomic_DNA"/>
</dbReference>
<evidence type="ECO:0000256" key="3">
    <source>
        <dbReference type="ARBA" id="ARBA00022630"/>
    </source>
</evidence>
<evidence type="ECO:0000313" key="8">
    <source>
        <dbReference type="EMBL" id="SIN69660.1"/>
    </source>
</evidence>
<dbReference type="InterPro" id="IPR037069">
    <property type="entry name" value="AcylCoA_DH/ox_N_sf"/>
</dbReference>
<dbReference type="InterPro" id="IPR046373">
    <property type="entry name" value="Acyl-CoA_Oxase/DH_mid-dom_sf"/>
</dbReference>
<evidence type="ECO:0000313" key="9">
    <source>
        <dbReference type="Proteomes" id="UP000185192"/>
    </source>
</evidence>
<comment type="cofactor">
    <cofactor evidence="1">
        <name>FAD</name>
        <dbReference type="ChEBI" id="CHEBI:57692"/>
    </cofactor>
</comment>
<reference evidence="9" key="1">
    <citation type="submission" date="2016-11" db="EMBL/GenBank/DDBJ databases">
        <authorList>
            <person name="Varghese N."/>
            <person name="Submissions S."/>
        </authorList>
    </citation>
    <scope>NUCLEOTIDE SEQUENCE [LARGE SCALE GENOMIC DNA]</scope>
    <source>
        <strain evidence="9">DSM 22363</strain>
    </source>
</reference>
<dbReference type="AlphaFoldDB" id="A0A1N6DFS8"/>